<proteinExistence type="predicted"/>
<gene>
    <name evidence="1" type="ORF">RFH988_LOCUS17962</name>
</gene>
<sequence length="116" mass="13505">MERIFRARNYPYLYGLGLYGTLTDSILDRFCSQILLQIHHKIEWLNLEPTSMERILRARNYPYLYGLGLYGVSIEQAISLIKNTAFTSVVKNQILSLFIDISKDKKISEIDDNKTI</sequence>
<protein>
    <submittedName>
        <fullName evidence="1">Uncharacterized protein</fullName>
    </submittedName>
</protein>
<name>A0A814M7H3_9BILA</name>
<evidence type="ECO:0000313" key="1">
    <source>
        <dbReference type="EMBL" id="CAF1074764.1"/>
    </source>
</evidence>
<accession>A0A814M7H3</accession>
<reference evidence="1" key="1">
    <citation type="submission" date="2021-02" db="EMBL/GenBank/DDBJ databases">
        <authorList>
            <person name="Nowell W R."/>
        </authorList>
    </citation>
    <scope>NUCLEOTIDE SEQUENCE</scope>
</reference>
<dbReference type="AlphaFoldDB" id="A0A814M7H3"/>
<evidence type="ECO:0000313" key="2">
    <source>
        <dbReference type="Proteomes" id="UP000663882"/>
    </source>
</evidence>
<organism evidence="1 2">
    <name type="scientific">Rotaria sordida</name>
    <dbReference type="NCBI Taxonomy" id="392033"/>
    <lineage>
        <taxon>Eukaryota</taxon>
        <taxon>Metazoa</taxon>
        <taxon>Spiralia</taxon>
        <taxon>Gnathifera</taxon>
        <taxon>Rotifera</taxon>
        <taxon>Eurotatoria</taxon>
        <taxon>Bdelloidea</taxon>
        <taxon>Philodinida</taxon>
        <taxon>Philodinidae</taxon>
        <taxon>Rotaria</taxon>
    </lineage>
</organism>
<dbReference type="EMBL" id="CAJNOO010000987">
    <property type="protein sequence ID" value="CAF1074764.1"/>
    <property type="molecule type" value="Genomic_DNA"/>
</dbReference>
<comment type="caution">
    <text evidence="1">The sequence shown here is derived from an EMBL/GenBank/DDBJ whole genome shotgun (WGS) entry which is preliminary data.</text>
</comment>
<dbReference type="Proteomes" id="UP000663882">
    <property type="component" value="Unassembled WGS sequence"/>
</dbReference>